<feature type="transmembrane region" description="Helical" evidence="3">
    <location>
        <begin position="26"/>
        <end position="53"/>
    </location>
</feature>
<feature type="compositionally biased region" description="Low complexity" evidence="2">
    <location>
        <begin position="129"/>
        <end position="143"/>
    </location>
</feature>
<evidence type="ECO:0000313" key="4">
    <source>
        <dbReference type="EMBL" id="MBR0652601.1"/>
    </source>
</evidence>
<comment type="caution">
    <text evidence="4">The sequence shown here is derived from an EMBL/GenBank/DDBJ whole genome shotgun (WGS) entry which is preliminary data.</text>
</comment>
<protein>
    <submittedName>
        <fullName evidence="4">Uncharacterized protein</fullName>
    </submittedName>
</protein>
<organism evidence="4 5">
    <name type="scientific">Neoroseomonas terrae</name>
    <dbReference type="NCBI Taxonomy" id="424799"/>
    <lineage>
        <taxon>Bacteria</taxon>
        <taxon>Pseudomonadati</taxon>
        <taxon>Pseudomonadota</taxon>
        <taxon>Alphaproteobacteria</taxon>
        <taxon>Acetobacterales</taxon>
        <taxon>Acetobacteraceae</taxon>
        <taxon>Neoroseomonas</taxon>
    </lineage>
</organism>
<proteinExistence type="predicted"/>
<feature type="transmembrane region" description="Helical" evidence="3">
    <location>
        <begin position="211"/>
        <end position="233"/>
    </location>
</feature>
<dbReference type="PROSITE" id="PS51318">
    <property type="entry name" value="TAT"/>
    <property type="match status" value="1"/>
</dbReference>
<feature type="region of interest" description="Disordered" evidence="2">
    <location>
        <begin position="116"/>
        <end position="148"/>
    </location>
</feature>
<dbReference type="RefSeq" id="WP_211871318.1">
    <property type="nucleotide sequence ID" value="NZ_JAAEDI010000031.1"/>
</dbReference>
<evidence type="ECO:0000313" key="5">
    <source>
        <dbReference type="Proteomes" id="UP000698752"/>
    </source>
</evidence>
<evidence type="ECO:0000256" key="3">
    <source>
        <dbReference type="SAM" id="Phobius"/>
    </source>
</evidence>
<keyword evidence="3" id="KW-0812">Transmembrane</keyword>
<feature type="transmembrane region" description="Helical" evidence="3">
    <location>
        <begin position="73"/>
        <end position="100"/>
    </location>
</feature>
<dbReference type="EMBL" id="JAAEDI010000031">
    <property type="protein sequence ID" value="MBR0652601.1"/>
    <property type="molecule type" value="Genomic_DNA"/>
</dbReference>
<name>A0ABS5ENJ8_9PROT</name>
<keyword evidence="1" id="KW-0175">Coiled coil</keyword>
<evidence type="ECO:0000256" key="1">
    <source>
        <dbReference type="SAM" id="Coils"/>
    </source>
</evidence>
<gene>
    <name evidence="4" type="ORF">GXW78_23290</name>
</gene>
<feature type="coiled-coil region" evidence="1">
    <location>
        <begin position="248"/>
        <end position="282"/>
    </location>
</feature>
<dbReference type="InterPro" id="IPR006311">
    <property type="entry name" value="TAT_signal"/>
</dbReference>
<sequence length="561" mass="59495">MEDDLRDADGELRGIEVSARLGRRSLIAGLAVLLLWAIAAGTWRAAATAAAGWPFAWSDAWSAIGLLILGAPFHIIGAFATVAGLVVAAGLIGAFFGFLFGLPRLDPRSQALAATQGGAGAARGSDQRPPAVDDATPTEPAAAGGTRSHSATVAQQILASYRASPALNEIADWLTKIIVGVGLVQARDIGHGFTSLLHYLLMDAGLVRYPAAGAVVPAALIAGTIGGFLWAYLLMTLLLSRELAEAAMDLENAGVRRAEAQARKARKEAEKAQRDRAAADRVAEAAEFDRDAANREASREQALRMAVGVLRYRDVSELLRDATLDGGQVHADADLREAVDLLSSEELTEEMTADEVRAWANAQARRLRLGDAIDGFTRLAELRRNAYSQSDLAVVLDAAGAHEAAHAARAGAQAESIDVAPRVTAMNRILDALYRQPPQPDLALSLITALEAADPATGEDATIQMYKACALGQKHRELVAQAAEGGASQALQDEIGMVEDEAFAALQASLDAHMSRDWLQLLMDPAHPAKTGLGGPEREDDLETFAGIERFRRLVGPWPAR</sequence>
<dbReference type="Proteomes" id="UP000698752">
    <property type="component" value="Unassembled WGS sequence"/>
</dbReference>
<keyword evidence="3" id="KW-1133">Transmembrane helix</keyword>
<accession>A0ABS5ENJ8</accession>
<evidence type="ECO:0000256" key="2">
    <source>
        <dbReference type="SAM" id="MobiDB-lite"/>
    </source>
</evidence>
<keyword evidence="3" id="KW-0472">Membrane</keyword>
<reference evidence="5" key="1">
    <citation type="journal article" date="2021" name="Syst. Appl. Microbiol.">
        <title>Roseomonas hellenica sp. nov., isolated from roots of wild-growing Alkanna tinctoria.</title>
        <authorList>
            <person name="Rat A."/>
            <person name="Naranjo H.D."/>
            <person name="Lebbe L."/>
            <person name="Cnockaert M."/>
            <person name="Krigas N."/>
            <person name="Grigoriadou K."/>
            <person name="Maloupa E."/>
            <person name="Willems A."/>
        </authorList>
    </citation>
    <scope>NUCLEOTIDE SEQUENCE [LARGE SCALE GENOMIC DNA]</scope>
    <source>
        <strain evidence="5">LMG 31159</strain>
    </source>
</reference>
<keyword evidence="5" id="KW-1185">Reference proteome</keyword>